<feature type="compositionally biased region" description="Basic and acidic residues" evidence="1">
    <location>
        <begin position="253"/>
        <end position="268"/>
    </location>
</feature>
<dbReference type="RefSeq" id="WP_090089899.1">
    <property type="nucleotide sequence ID" value="NZ_FOMG01000007.1"/>
</dbReference>
<gene>
    <name evidence="3" type="ORF">SAMN05421842_10770</name>
</gene>
<sequence length="477" mass="55914">MGLAHNKLYRNFIILQEDEKGNAASNDKALSGYAKVESKGDKCKVSFYAQNLKQEANYSMVLICCKKDSKQLINLGDLTINEVGKGDTSKEYYINNIAGLGISYEKIVGAAICRINSGEYVFLMYGFMNGEEPKENWKKFKIVKEEDKNKDNKYKIETETVKSEPLKEPVKDKMEVKNETKDKEKTKSNKELKVDMETECEDEKNKEHKTEYKKEEKAEIKKEEKAEIKKEEKTKSNKDLKIDMETECECDENEKHKTEDKDKEETKEKHEMKKAVKDECKIEKSKECKEIIEDIKKESCYLKQDNHKRIQENSRIDGADFEQYEKDIEKIKNISSYNFSIKGKIGQYFEQIAEGFEDYNQELDGVKYCKWYKIPVNAMDDLCNISNYNKYTLAYYPMLNYYPYINKNKHFLLGYKCDATGDLKYIVYGIPGSKDNVEQPYEGKTGFVTWTHSEMRNEGYWLMFYDFKNSTIVVPMK</sequence>
<evidence type="ECO:0000259" key="2">
    <source>
        <dbReference type="Pfam" id="PF25538"/>
    </source>
</evidence>
<dbReference type="STRING" id="119641.SAMN05421842_10770"/>
<evidence type="ECO:0000256" key="1">
    <source>
        <dbReference type="SAM" id="MobiDB-lite"/>
    </source>
</evidence>
<proteinExistence type="predicted"/>
<dbReference type="InterPro" id="IPR057682">
    <property type="entry name" value="DUF7922"/>
</dbReference>
<dbReference type="Proteomes" id="UP000199263">
    <property type="component" value="Unassembled WGS sequence"/>
</dbReference>
<keyword evidence="4" id="KW-1185">Reference proteome</keyword>
<organism evidence="3 4">
    <name type="scientific">Clostridium uliginosum</name>
    <dbReference type="NCBI Taxonomy" id="119641"/>
    <lineage>
        <taxon>Bacteria</taxon>
        <taxon>Bacillati</taxon>
        <taxon>Bacillota</taxon>
        <taxon>Clostridia</taxon>
        <taxon>Eubacteriales</taxon>
        <taxon>Clostridiaceae</taxon>
        <taxon>Clostridium</taxon>
    </lineage>
</organism>
<feature type="compositionally biased region" description="Basic and acidic residues" evidence="1">
    <location>
        <begin position="203"/>
        <end position="235"/>
    </location>
</feature>
<dbReference type="AlphaFoldDB" id="A0A1I1L4F6"/>
<feature type="domain" description="DUF7922" evidence="2">
    <location>
        <begin position="11"/>
        <end position="114"/>
    </location>
</feature>
<name>A0A1I1L4F6_9CLOT</name>
<dbReference type="Pfam" id="PF25538">
    <property type="entry name" value="DUF7922"/>
    <property type="match status" value="1"/>
</dbReference>
<feature type="region of interest" description="Disordered" evidence="1">
    <location>
        <begin position="163"/>
        <end position="235"/>
    </location>
</feature>
<accession>A0A1I1L4F6</accession>
<reference evidence="3 4" key="1">
    <citation type="submission" date="2016-10" db="EMBL/GenBank/DDBJ databases">
        <authorList>
            <person name="de Groot N.N."/>
        </authorList>
    </citation>
    <scope>NUCLEOTIDE SEQUENCE [LARGE SCALE GENOMIC DNA]</scope>
    <source>
        <strain evidence="3 4">DSM 12992</strain>
    </source>
</reference>
<feature type="region of interest" description="Disordered" evidence="1">
    <location>
        <begin position="248"/>
        <end position="268"/>
    </location>
</feature>
<protein>
    <recommendedName>
        <fullName evidence="2">DUF7922 domain-containing protein</fullName>
    </recommendedName>
</protein>
<evidence type="ECO:0000313" key="4">
    <source>
        <dbReference type="Proteomes" id="UP000199263"/>
    </source>
</evidence>
<feature type="compositionally biased region" description="Basic and acidic residues" evidence="1">
    <location>
        <begin position="163"/>
        <end position="196"/>
    </location>
</feature>
<dbReference type="EMBL" id="FOMG01000007">
    <property type="protein sequence ID" value="SFC67871.1"/>
    <property type="molecule type" value="Genomic_DNA"/>
</dbReference>
<evidence type="ECO:0000313" key="3">
    <source>
        <dbReference type="EMBL" id="SFC67871.1"/>
    </source>
</evidence>
<dbReference type="OrthoDB" id="1705475at2"/>